<proteinExistence type="predicted"/>
<dbReference type="EMBL" id="PDUG01000001">
    <property type="protein sequence ID" value="PIC53206.1"/>
    <property type="molecule type" value="Genomic_DNA"/>
</dbReference>
<dbReference type="STRING" id="1611254.A0A2G5VNP0"/>
<dbReference type="PANTHER" id="PTHR34493">
    <property type="entry name" value="PROTEIN CBG13422-RELATED"/>
    <property type="match status" value="1"/>
</dbReference>
<dbReference type="Proteomes" id="UP000230233">
    <property type="component" value="Chromosome I"/>
</dbReference>
<dbReference type="AlphaFoldDB" id="A0A2G5VNP0"/>
<feature type="compositionally biased region" description="Polar residues" evidence="1">
    <location>
        <begin position="43"/>
        <end position="65"/>
    </location>
</feature>
<organism evidence="2 3">
    <name type="scientific">Caenorhabditis nigoni</name>
    <dbReference type="NCBI Taxonomy" id="1611254"/>
    <lineage>
        <taxon>Eukaryota</taxon>
        <taxon>Metazoa</taxon>
        <taxon>Ecdysozoa</taxon>
        <taxon>Nematoda</taxon>
        <taxon>Chromadorea</taxon>
        <taxon>Rhabditida</taxon>
        <taxon>Rhabditina</taxon>
        <taxon>Rhabditomorpha</taxon>
        <taxon>Rhabditoidea</taxon>
        <taxon>Rhabditidae</taxon>
        <taxon>Peloderinae</taxon>
        <taxon>Caenorhabditis</taxon>
    </lineage>
</organism>
<sequence>MKEEEQLVEVNEEIQPIVEEVPLMRMETDNGISEDMDRMTSSIEDITSGTEKIQESTTATRQTPLPETAEQEDDLPEKVDTLLGFLFPSYRKKALSQ</sequence>
<gene>
    <name evidence="2" type="primary">Cnig_chr_I.g3008</name>
    <name evidence="2" type="ORF">B9Z55_003008</name>
</gene>
<evidence type="ECO:0000313" key="3">
    <source>
        <dbReference type="Proteomes" id="UP000230233"/>
    </source>
</evidence>
<accession>A0A2G5VNP0</accession>
<reference evidence="3" key="1">
    <citation type="submission" date="2017-10" db="EMBL/GenBank/DDBJ databases">
        <title>Rapid genome shrinkage in a self-fertile nematode reveals novel sperm competition proteins.</title>
        <authorList>
            <person name="Yin D."/>
            <person name="Schwarz E.M."/>
            <person name="Thomas C.G."/>
            <person name="Felde R.L."/>
            <person name="Korf I.F."/>
            <person name="Cutter A.D."/>
            <person name="Schartner C.M."/>
            <person name="Ralston E.J."/>
            <person name="Meyer B.J."/>
            <person name="Haag E.S."/>
        </authorList>
    </citation>
    <scope>NUCLEOTIDE SEQUENCE [LARGE SCALE GENOMIC DNA]</scope>
    <source>
        <strain evidence="3">JU1422</strain>
    </source>
</reference>
<dbReference type="PANTHER" id="PTHR34493:SF5">
    <property type="entry name" value="WSC DOMAIN-CONTAINING PROTEIN"/>
    <property type="match status" value="1"/>
</dbReference>
<feature type="region of interest" description="Disordered" evidence="1">
    <location>
        <begin position="43"/>
        <end position="77"/>
    </location>
</feature>
<protein>
    <submittedName>
        <fullName evidence="2">Uncharacterized protein</fullName>
    </submittedName>
</protein>
<name>A0A2G5VNP0_9PELO</name>
<keyword evidence="3" id="KW-1185">Reference proteome</keyword>
<comment type="caution">
    <text evidence="2">The sequence shown here is derived from an EMBL/GenBank/DDBJ whole genome shotgun (WGS) entry which is preliminary data.</text>
</comment>
<evidence type="ECO:0000256" key="1">
    <source>
        <dbReference type="SAM" id="MobiDB-lite"/>
    </source>
</evidence>
<evidence type="ECO:0000313" key="2">
    <source>
        <dbReference type="EMBL" id="PIC53206.1"/>
    </source>
</evidence>